<reference evidence="2" key="1">
    <citation type="submission" date="2018-05" db="EMBL/GenBank/DDBJ databases">
        <title>Complete Genome Sequence of Methylobacterium sp. 17SD2-17.</title>
        <authorList>
            <person name="Srinivasan S."/>
        </authorList>
    </citation>
    <scope>NUCLEOTIDE SEQUENCE [LARGE SCALE GENOMIC DNA]</scope>
    <source>
        <strain evidence="2">17SD2-17</strain>
    </source>
</reference>
<evidence type="ECO:0000313" key="2">
    <source>
        <dbReference type="Proteomes" id="UP000245926"/>
    </source>
</evidence>
<dbReference type="OrthoDB" id="8000316at2"/>
<dbReference type="KEGG" id="mets:DK389_27850"/>
<evidence type="ECO:0000313" key="1">
    <source>
        <dbReference type="EMBL" id="AWN44832.1"/>
    </source>
</evidence>
<accession>A0A2U8WHT7</accession>
<organism evidence="1 2">
    <name type="scientific">Methylobacterium durans</name>
    <dbReference type="NCBI Taxonomy" id="2202825"/>
    <lineage>
        <taxon>Bacteria</taxon>
        <taxon>Pseudomonadati</taxon>
        <taxon>Pseudomonadota</taxon>
        <taxon>Alphaproteobacteria</taxon>
        <taxon>Hyphomicrobiales</taxon>
        <taxon>Methylobacteriaceae</taxon>
        <taxon>Methylobacterium</taxon>
    </lineage>
</organism>
<gene>
    <name evidence="1" type="ORF">DK389_27850</name>
</gene>
<protein>
    <submittedName>
        <fullName evidence="1">Uncharacterized protein</fullName>
    </submittedName>
</protein>
<proteinExistence type="predicted"/>
<keyword evidence="2" id="KW-1185">Reference proteome</keyword>
<sequence>MSMSDPKKLVRVQVTDVPDGYELTIEADDGHVFRVIATARQVEALARQFTTVAEDEEQAGG</sequence>
<dbReference type="AlphaFoldDB" id="A0A2U8WHT7"/>
<dbReference type="Proteomes" id="UP000245926">
    <property type="component" value="Chromosome"/>
</dbReference>
<name>A0A2U8WHT7_9HYPH</name>
<dbReference type="EMBL" id="CP029550">
    <property type="protein sequence ID" value="AWN44832.1"/>
    <property type="molecule type" value="Genomic_DNA"/>
</dbReference>